<dbReference type="PANTHER" id="PTHR43394">
    <property type="entry name" value="ATP-DEPENDENT PERMEASE MDL1, MITOCHONDRIAL"/>
    <property type="match status" value="1"/>
</dbReference>
<dbReference type="InterPro" id="IPR011527">
    <property type="entry name" value="ABC1_TM_dom"/>
</dbReference>
<dbReference type="Gene3D" id="3.40.50.300">
    <property type="entry name" value="P-loop containing nucleotide triphosphate hydrolases"/>
    <property type="match status" value="1"/>
</dbReference>
<keyword evidence="7 8" id="KW-0472">Membrane</keyword>
<protein>
    <submittedName>
        <fullName evidence="11">Uncharacterized protein</fullName>
    </submittedName>
</protein>
<dbReference type="Pfam" id="PF00005">
    <property type="entry name" value="ABC_tran"/>
    <property type="match status" value="1"/>
</dbReference>
<dbReference type="InterPro" id="IPR036640">
    <property type="entry name" value="ABC1_TM_sf"/>
</dbReference>
<feature type="transmembrane region" description="Helical" evidence="8">
    <location>
        <begin position="345"/>
        <end position="365"/>
    </location>
</feature>
<dbReference type="PANTHER" id="PTHR43394:SF27">
    <property type="entry name" value="ATP-DEPENDENT TRANSLOCASE ABCB1-LIKE"/>
    <property type="match status" value="1"/>
</dbReference>
<dbReference type="InterPro" id="IPR017871">
    <property type="entry name" value="ABC_transporter-like_CS"/>
</dbReference>
<gene>
    <name evidence="11" type="ORF">K7432_015914</name>
</gene>
<dbReference type="InterPro" id="IPR003439">
    <property type="entry name" value="ABC_transporter-like_ATP-bd"/>
</dbReference>
<feature type="non-terminal residue" evidence="11">
    <location>
        <position position="754"/>
    </location>
</feature>
<sequence>MSKEEALTSISSNKSVDTVDVVLNNEKTDRIISIDNTDAVEDTKKESKKANKKKKKDAEELGPKVSYFKLYRFANSWDITCIILGTICAIACGVGQPLVAQLMGDVIQSLTGPVNPDTIKDQVAALRDIVIKFTIIGACMFVAAYGQMCFFTLSAENQTKRIREKYLHAIMRQDIAWHDIGKKSESLNSRLNADTQLIFDGMSDKVGMCIMSLSTFVTGFVIAFTAGWKMTLVLLTAVPVMGFCGALMAKYTMESSSVGQDSYAKAGGLAEQAISSIRTVVAFNGQSREIKRFEDVLAAAYKSGVKKAFVTGAGMGSFMLVLFCAYALAFWYGGKLVKEGEMQPGNVLTVLFGTIIGAFSIGNVGPNVGVLAKAQAAAYTIFETINRVPTIDSSNPGGEKPENIQGHVILKDLDFSYPSRPDVPILKKMSIEVKPGQTVALVGHSGSGKSTIVGLLERFYDPTSGSITLDGIEIKDYNVAHLRNTIGLVSQEPVLFNATVKQNILYGARKGQAIPTDKEIEAACRLANAHDFISGLPQRYNTMVGEKGALLSGGQKQRIAIARALIKDPRILLLDEATSALDTESERVVQAALDNAATGRSTIVIAHRLSTIINADLIYVMDKGVVLESGTHQSLLALNGTYAEFVMKQQLKSGGQDVDNEGVEEIDDLPSAHVTIADDLPLDSGTGRRNTITSFIDRKFSHHSVTKSVKSLDSKGPTVLNIDEGEEMTEARRKKEAARKLKMQKAPIGRTLVY</sequence>
<comment type="subcellular location">
    <subcellularLocation>
        <location evidence="1">Membrane</location>
        <topology evidence="1">Multi-pass membrane protein</topology>
    </subcellularLocation>
</comment>
<dbReference type="Proteomes" id="UP001479436">
    <property type="component" value="Unassembled WGS sequence"/>
</dbReference>
<evidence type="ECO:0000256" key="1">
    <source>
        <dbReference type="ARBA" id="ARBA00004141"/>
    </source>
</evidence>
<reference evidence="11 12" key="1">
    <citation type="submission" date="2023-04" db="EMBL/GenBank/DDBJ databases">
        <title>Genome of Basidiobolus ranarum AG-B5.</title>
        <authorList>
            <person name="Stajich J.E."/>
            <person name="Carter-House D."/>
            <person name="Gryganskyi A."/>
        </authorList>
    </citation>
    <scope>NUCLEOTIDE SEQUENCE [LARGE SCALE GENOMIC DNA]</scope>
    <source>
        <strain evidence="11 12">AG-B5</strain>
    </source>
</reference>
<dbReference type="InterPro" id="IPR003593">
    <property type="entry name" value="AAA+_ATPase"/>
</dbReference>
<organism evidence="11 12">
    <name type="scientific">Basidiobolus ranarum</name>
    <dbReference type="NCBI Taxonomy" id="34480"/>
    <lineage>
        <taxon>Eukaryota</taxon>
        <taxon>Fungi</taxon>
        <taxon>Fungi incertae sedis</taxon>
        <taxon>Zoopagomycota</taxon>
        <taxon>Entomophthoromycotina</taxon>
        <taxon>Basidiobolomycetes</taxon>
        <taxon>Basidiobolales</taxon>
        <taxon>Basidiobolaceae</taxon>
        <taxon>Basidiobolus</taxon>
    </lineage>
</organism>
<comment type="similarity">
    <text evidence="2">Belongs to the ABC transporter superfamily. ABCB family. Multidrug resistance exporter (TC 3.A.1.201) subfamily.</text>
</comment>
<keyword evidence="5" id="KW-0067">ATP-binding</keyword>
<dbReference type="EMBL" id="JASJQH010002348">
    <property type="protein sequence ID" value="KAK9760264.1"/>
    <property type="molecule type" value="Genomic_DNA"/>
</dbReference>
<dbReference type="PROSITE" id="PS50929">
    <property type="entry name" value="ABC_TM1F"/>
    <property type="match status" value="1"/>
</dbReference>
<comment type="caution">
    <text evidence="11">The sequence shown here is derived from an EMBL/GenBank/DDBJ whole genome shotgun (WGS) entry which is preliminary data.</text>
</comment>
<feature type="domain" description="ABC transmembrane type-1" evidence="10">
    <location>
        <begin position="83"/>
        <end position="373"/>
    </location>
</feature>
<keyword evidence="4" id="KW-0547">Nucleotide-binding</keyword>
<dbReference type="PROSITE" id="PS50893">
    <property type="entry name" value="ABC_TRANSPORTER_2"/>
    <property type="match status" value="1"/>
</dbReference>
<evidence type="ECO:0000256" key="7">
    <source>
        <dbReference type="ARBA" id="ARBA00023136"/>
    </source>
</evidence>
<dbReference type="SUPFAM" id="SSF52540">
    <property type="entry name" value="P-loop containing nucleoside triphosphate hydrolases"/>
    <property type="match status" value="1"/>
</dbReference>
<dbReference type="CDD" id="cd18577">
    <property type="entry name" value="ABC_6TM_Pgp_ABCB1_D1_like"/>
    <property type="match status" value="1"/>
</dbReference>
<proteinExistence type="inferred from homology"/>
<evidence type="ECO:0000256" key="5">
    <source>
        <dbReference type="ARBA" id="ARBA00022840"/>
    </source>
</evidence>
<dbReference type="CDD" id="cd03249">
    <property type="entry name" value="ABC_MTABC3_MDL1_MDL2"/>
    <property type="match status" value="1"/>
</dbReference>
<accession>A0ABR2WFI1</accession>
<evidence type="ECO:0000256" key="2">
    <source>
        <dbReference type="ARBA" id="ARBA00007577"/>
    </source>
</evidence>
<feature type="transmembrane region" description="Helical" evidence="8">
    <location>
        <begin position="232"/>
        <end position="249"/>
    </location>
</feature>
<evidence type="ECO:0000259" key="10">
    <source>
        <dbReference type="PROSITE" id="PS50929"/>
    </source>
</evidence>
<evidence type="ECO:0000313" key="12">
    <source>
        <dbReference type="Proteomes" id="UP001479436"/>
    </source>
</evidence>
<keyword evidence="12" id="KW-1185">Reference proteome</keyword>
<dbReference type="InterPro" id="IPR027417">
    <property type="entry name" value="P-loop_NTPase"/>
</dbReference>
<evidence type="ECO:0000259" key="9">
    <source>
        <dbReference type="PROSITE" id="PS50893"/>
    </source>
</evidence>
<evidence type="ECO:0000256" key="3">
    <source>
        <dbReference type="ARBA" id="ARBA00022692"/>
    </source>
</evidence>
<evidence type="ECO:0000256" key="8">
    <source>
        <dbReference type="SAM" id="Phobius"/>
    </source>
</evidence>
<evidence type="ECO:0000313" key="11">
    <source>
        <dbReference type="EMBL" id="KAK9760264.1"/>
    </source>
</evidence>
<feature type="domain" description="ABC transporter" evidence="9">
    <location>
        <begin position="408"/>
        <end position="648"/>
    </location>
</feature>
<dbReference type="SUPFAM" id="SSF90123">
    <property type="entry name" value="ABC transporter transmembrane region"/>
    <property type="match status" value="1"/>
</dbReference>
<keyword evidence="3 8" id="KW-0812">Transmembrane</keyword>
<keyword evidence="6 8" id="KW-1133">Transmembrane helix</keyword>
<feature type="transmembrane region" description="Helical" evidence="8">
    <location>
        <begin position="79"/>
        <end position="99"/>
    </location>
</feature>
<dbReference type="Pfam" id="PF00664">
    <property type="entry name" value="ABC_membrane"/>
    <property type="match status" value="1"/>
</dbReference>
<dbReference type="SMART" id="SM00382">
    <property type="entry name" value="AAA"/>
    <property type="match status" value="1"/>
</dbReference>
<evidence type="ECO:0000256" key="6">
    <source>
        <dbReference type="ARBA" id="ARBA00022989"/>
    </source>
</evidence>
<dbReference type="PROSITE" id="PS00211">
    <property type="entry name" value="ABC_TRANSPORTER_1"/>
    <property type="match status" value="1"/>
</dbReference>
<name>A0ABR2WFI1_9FUNG</name>
<feature type="transmembrane region" description="Helical" evidence="8">
    <location>
        <begin position="129"/>
        <end position="153"/>
    </location>
</feature>
<feature type="transmembrane region" description="Helical" evidence="8">
    <location>
        <begin position="206"/>
        <end position="226"/>
    </location>
</feature>
<dbReference type="Gene3D" id="1.20.1560.10">
    <property type="entry name" value="ABC transporter type 1, transmembrane domain"/>
    <property type="match status" value="1"/>
</dbReference>
<evidence type="ECO:0000256" key="4">
    <source>
        <dbReference type="ARBA" id="ARBA00022741"/>
    </source>
</evidence>
<dbReference type="InterPro" id="IPR039421">
    <property type="entry name" value="Type_1_exporter"/>
</dbReference>
<feature type="transmembrane region" description="Helical" evidence="8">
    <location>
        <begin position="308"/>
        <end position="333"/>
    </location>
</feature>